<dbReference type="EMBL" id="QGDL01000001">
    <property type="protein sequence ID" value="PWJ32307.1"/>
    <property type="molecule type" value="Genomic_DNA"/>
</dbReference>
<accession>A0A2Y9B9E9</accession>
<organism evidence="1 2">
    <name type="scientific">Faecalicatena orotica</name>
    <dbReference type="NCBI Taxonomy" id="1544"/>
    <lineage>
        <taxon>Bacteria</taxon>
        <taxon>Bacillati</taxon>
        <taxon>Bacillota</taxon>
        <taxon>Clostridia</taxon>
        <taxon>Lachnospirales</taxon>
        <taxon>Lachnospiraceae</taxon>
        <taxon>Faecalicatena</taxon>
    </lineage>
</organism>
<proteinExistence type="predicted"/>
<keyword evidence="2" id="KW-1185">Reference proteome</keyword>
<dbReference type="Pfam" id="PF14253">
    <property type="entry name" value="AbiH"/>
    <property type="match status" value="1"/>
</dbReference>
<reference evidence="1 2" key="1">
    <citation type="submission" date="2018-05" db="EMBL/GenBank/DDBJ databases">
        <title>The Hungate 1000. A catalogue of reference genomes from the rumen microbiome.</title>
        <authorList>
            <person name="Kelly W."/>
        </authorList>
    </citation>
    <scope>NUCLEOTIDE SEQUENCE [LARGE SCALE GENOMIC DNA]</scope>
    <source>
        <strain evidence="1 2">NLAE-zl-C242</strain>
    </source>
</reference>
<dbReference type="RefSeq" id="WP_109729647.1">
    <property type="nucleotide sequence ID" value="NZ_BAAACK010000007.1"/>
</dbReference>
<protein>
    <submittedName>
        <fullName evidence="1">Abortive infection AbiH-like protein</fullName>
    </submittedName>
</protein>
<dbReference type="Proteomes" id="UP000245845">
    <property type="component" value="Unassembled WGS sequence"/>
</dbReference>
<dbReference type="InterPro" id="IPR025935">
    <property type="entry name" value="AbiH"/>
</dbReference>
<dbReference type="AlphaFoldDB" id="A0A2Y9B9E9"/>
<comment type="caution">
    <text evidence="1">The sequence shown here is derived from an EMBL/GenBank/DDBJ whole genome shotgun (WGS) entry which is preliminary data.</text>
</comment>
<name>A0A2Y9B9E9_9FIRM</name>
<evidence type="ECO:0000313" key="1">
    <source>
        <dbReference type="EMBL" id="PWJ32307.1"/>
    </source>
</evidence>
<gene>
    <name evidence="1" type="ORF">A8806_101595</name>
</gene>
<evidence type="ECO:0000313" key="2">
    <source>
        <dbReference type="Proteomes" id="UP000245845"/>
    </source>
</evidence>
<dbReference type="OrthoDB" id="9810135at2"/>
<sequence length="383" mass="44731">MNILVLGNGFDIAHGLPTKYEHFLKFVEVFERCKEIGLNKKTFKEEWEKASEEEKPIVEELGNLSDKNPDIFKEIKDLVENNMWIQYFFNVYESRKVEGKDGWIDFESEISEIVKDFDDIKKTVYGNVKVEKGTIEIGGEVTERIKSFLQSCKRSVSSGKYIFSREYIAKIKKDLLLDLKRLIRCLEIYLVVYINKKDITNKLPDIEELAPQLNNVLSFNYTNTFQRMYREDMNVSYIHGEAKKDSDVESCNMVVGIDEYLKGDEKNVNVDFIQFKKFFQRIYKKTGSEYKDWVSLIADNSIRFAKGNPIQNNLYIIGHSLDVTDKDILKELILAPDTTTTIFYYNQETMASQIANLVKVIKQDELIERVHGKNPTIIFKQQK</sequence>